<dbReference type="GO" id="GO:0004497">
    <property type="term" value="F:monooxygenase activity"/>
    <property type="evidence" value="ECO:0007669"/>
    <property type="project" value="UniProtKB-KW"/>
</dbReference>
<feature type="domain" description="Luciferase-like" evidence="3">
    <location>
        <begin position="1"/>
        <end position="314"/>
    </location>
</feature>
<gene>
    <name evidence="4" type="ORF">HC62_12910</name>
</gene>
<evidence type="ECO:0000313" key="4">
    <source>
        <dbReference type="EMBL" id="OUI84776.1"/>
    </source>
</evidence>
<dbReference type="Proteomes" id="UP000194565">
    <property type="component" value="Unassembled WGS sequence"/>
</dbReference>
<organism evidence="4 5">
    <name type="scientific">Acetobacter tropicalis</name>
    <dbReference type="NCBI Taxonomy" id="104102"/>
    <lineage>
        <taxon>Bacteria</taxon>
        <taxon>Pseudomonadati</taxon>
        <taxon>Pseudomonadota</taxon>
        <taxon>Alphaproteobacteria</taxon>
        <taxon>Acetobacterales</taxon>
        <taxon>Acetobacteraceae</taxon>
        <taxon>Acetobacter</taxon>
    </lineage>
</organism>
<dbReference type="RefSeq" id="WP_086641655.1">
    <property type="nucleotide sequence ID" value="NZ_JOMM01000044.1"/>
</dbReference>
<reference evidence="4 5" key="1">
    <citation type="submission" date="2014-06" db="EMBL/GenBank/DDBJ databases">
        <authorList>
            <person name="Ju J."/>
            <person name="Zhang J."/>
        </authorList>
    </citation>
    <scope>NUCLEOTIDE SEQUENCE [LARGE SCALE GENOMIC DNA]</scope>
    <source>
        <strain evidence="4">DmW_042</strain>
    </source>
</reference>
<dbReference type="Pfam" id="PF00296">
    <property type="entry name" value="Bac_luciferase"/>
    <property type="match status" value="1"/>
</dbReference>
<evidence type="ECO:0000256" key="2">
    <source>
        <dbReference type="ARBA" id="ARBA00023033"/>
    </source>
</evidence>
<dbReference type="GO" id="GO:0016705">
    <property type="term" value="F:oxidoreductase activity, acting on paired donors, with incorporation or reduction of molecular oxygen"/>
    <property type="evidence" value="ECO:0007669"/>
    <property type="project" value="InterPro"/>
</dbReference>
<sequence>MKFSLFVHMERYHANQTHAELFDELEQLVRIAEAGGMETAWIGEHHGMEFTIAPNPFINIAYLASKTSRIRLGTGTVIAPFWHPLRLAGEAALTDLATKGRLDLGIARGAYSFEYERMMPGLDAWTAGQRMREMVPLLRKLWSGDLAHQGEFWSFPKSTVVPKPVSGDMPLWLAARDPNSHAFAVENGCNVQVTPLASGDAEVESLMDRFQAACTLHPQIPSPQIMLLLHTYVADSEEDAQQAAKELSRFYCYFGAWFKNQRPIDNGFIQQLTEQEMAESPQYAPEIIRNNLVVGSAGTVIDRLKRYESMGYDQYSFWIDSLMPFERKKASLERFIRDVMPAFS</sequence>
<protein>
    <submittedName>
        <fullName evidence="4">Monooxygenase</fullName>
    </submittedName>
</protein>
<keyword evidence="1" id="KW-0560">Oxidoreductase</keyword>
<dbReference type="PANTHER" id="PTHR30137">
    <property type="entry name" value="LUCIFERASE-LIKE MONOOXYGENASE"/>
    <property type="match status" value="1"/>
</dbReference>
<dbReference type="InterPro" id="IPR036661">
    <property type="entry name" value="Luciferase-like_sf"/>
</dbReference>
<evidence type="ECO:0000256" key="1">
    <source>
        <dbReference type="ARBA" id="ARBA00023002"/>
    </source>
</evidence>
<evidence type="ECO:0000313" key="5">
    <source>
        <dbReference type="Proteomes" id="UP000194565"/>
    </source>
</evidence>
<dbReference type="InterPro" id="IPR011251">
    <property type="entry name" value="Luciferase-like_dom"/>
</dbReference>
<dbReference type="AlphaFoldDB" id="A0A252A5A6"/>
<accession>A0A252A5A6</accession>
<dbReference type="InterPro" id="IPR050766">
    <property type="entry name" value="Bact_Lucif_Oxidored"/>
</dbReference>
<dbReference type="SUPFAM" id="SSF51679">
    <property type="entry name" value="Bacterial luciferase-like"/>
    <property type="match status" value="1"/>
</dbReference>
<comment type="caution">
    <text evidence="4">The sequence shown here is derived from an EMBL/GenBank/DDBJ whole genome shotgun (WGS) entry which is preliminary data.</text>
</comment>
<dbReference type="Gene3D" id="3.20.20.30">
    <property type="entry name" value="Luciferase-like domain"/>
    <property type="match status" value="1"/>
</dbReference>
<evidence type="ECO:0000259" key="3">
    <source>
        <dbReference type="Pfam" id="PF00296"/>
    </source>
</evidence>
<dbReference type="PANTHER" id="PTHR30137:SF8">
    <property type="entry name" value="BLR5498 PROTEIN"/>
    <property type="match status" value="1"/>
</dbReference>
<keyword evidence="2 4" id="KW-0503">Monooxygenase</keyword>
<proteinExistence type="predicted"/>
<name>A0A252A5A6_9PROT</name>
<dbReference type="EMBL" id="JOMM01000044">
    <property type="protein sequence ID" value="OUI84776.1"/>
    <property type="molecule type" value="Genomic_DNA"/>
</dbReference>
<dbReference type="GO" id="GO:0005829">
    <property type="term" value="C:cytosol"/>
    <property type="evidence" value="ECO:0007669"/>
    <property type="project" value="TreeGrafter"/>
</dbReference>